<dbReference type="GO" id="GO:0006508">
    <property type="term" value="P:proteolysis"/>
    <property type="evidence" value="ECO:0007669"/>
    <property type="project" value="UniProtKB-KW"/>
</dbReference>
<proteinExistence type="inferred from homology"/>
<gene>
    <name evidence="9" type="ORF">SZN_00025</name>
</gene>
<evidence type="ECO:0000313" key="9">
    <source>
        <dbReference type="EMBL" id="EGX61700.1"/>
    </source>
</evidence>
<dbReference type="Proteomes" id="UP000004217">
    <property type="component" value="Unassembled WGS sequence"/>
</dbReference>
<feature type="transmembrane region" description="Helical" evidence="7">
    <location>
        <begin position="205"/>
        <end position="228"/>
    </location>
</feature>
<evidence type="ECO:0000256" key="2">
    <source>
        <dbReference type="ARBA" id="ARBA00022723"/>
    </source>
</evidence>
<keyword evidence="4 6" id="KW-0862">Zinc</keyword>
<reference evidence="9 10" key="1">
    <citation type="submission" date="2011-08" db="EMBL/GenBank/DDBJ databases">
        <authorList>
            <person name="Lin Y."/>
            <person name="Hao X."/>
            <person name="Johnstone L."/>
            <person name="Miller S.J."/>
            <person name="Wei G."/>
            <person name="Rensing C."/>
        </authorList>
    </citation>
    <scope>NUCLEOTIDE SEQUENCE [LARGE SCALE GENOMIC DNA]</scope>
    <source>
        <strain evidence="9 10">K42</strain>
    </source>
</reference>
<evidence type="ECO:0000256" key="3">
    <source>
        <dbReference type="ARBA" id="ARBA00022801"/>
    </source>
</evidence>
<comment type="cofactor">
    <cofactor evidence="6">
        <name>Zn(2+)</name>
        <dbReference type="ChEBI" id="CHEBI:29105"/>
    </cofactor>
    <text evidence="6">Binds 1 zinc ion per subunit.</text>
</comment>
<feature type="transmembrane region" description="Helical" evidence="7">
    <location>
        <begin position="35"/>
        <end position="53"/>
    </location>
</feature>
<evidence type="ECO:0000256" key="4">
    <source>
        <dbReference type="ARBA" id="ARBA00022833"/>
    </source>
</evidence>
<organism evidence="9 10">
    <name type="scientific">Streptomyces zinciresistens K42</name>
    <dbReference type="NCBI Taxonomy" id="700597"/>
    <lineage>
        <taxon>Bacteria</taxon>
        <taxon>Bacillati</taxon>
        <taxon>Actinomycetota</taxon>
        <taxon>Actinomycetes</taxon>
        <taxon>Kitasatosporales</taxon>
        <taxon>Streptomycetaceae</taxon>
        <taxon>Streptomyces</taxon>
    </lineage>
</organism>
<feature type="transmembrane region" description="Helical" evidence="7">
    <location>
        <begin position="176"/>
        <end position="199"/>
    </location>
</feature>
<dbReference type="Pfam" id="PF01435">
    <property type="entry name" value="Peptidase_M48"/>
    <property type="match status" value="1"/>
</dbReference>
<comment type="caution">
    <text evidence="9">The sequence shown here is derived from an EMBL/GenBank/DDBJ whole genome shotgun (WGS) entry which is preliminary data.</text>
</comment>
<dbReference type="InterPro" id="IPR001915">
    <property type="entry name" value="Peptidase_M48"/>
</dbReference>
<keyword evidence="3 6" id="KW-0378">Hydrolase</keyword>
<sequence>MITMTLGENLQRHAAQAVVSTAIISEAVMTHLRGPAAGIAVAVAVAAGGLWAIQGRARQQSAVALGPTAQALTWQVHADRKPRPSDSDTHKRIAARMRQTTEHVRRTTAERGLEKVTLGTSDETGSWADARSTGHGGRGHVWLGMRWLHPRHTAHLPAVLEHELAHLQRRDTGKRLAAESLAVAVVGLLAGLLSLPAFLLAATAAWMLTVLFFWWGELACDLAAVRFCGRAAVADMWREDLERDQARSLLPRVWATTRSLCTHPPTRLRILFAEHAPTPSQPAVLPRHPLHVPATS</sequence>
<name>G2G3F4_9ACTN</name>
<dbReference type="AlphaFoldDB" id="G2G3F4"/>
<dbReference type="EMBL" id="AGBF01000001">
    <property type="protein sequence ID" value="EGX61700.1"/>
    <property type="molecule type" value="Genomic_DNA"/>
</dbReference>
<evidence type="ECO:0000256" key="7">
    <source>
        <dbReference type="SAM" id="Phobius"/>
    </source>
</evidence>
<evidence type="ECO:0000256" key="5">
    <source>
        <dbReference type="ARBA" id="ARBA00023049"/>
    </source>
</evidence>
<keyword evidence="10" id="KW-1185">Reference proteome</keyword>
<keyword evidence="2" id="KW-0479">Metal-binding</keyword>
<keyword evidence="7" id="KW-1133">Transmembrane helix</keyword>
<keyword evidence="5 6" id="KW-0482">Metalloprotease</keyword>
<dbReference type="GO" id="GO:0004222">
    <property type="term" value="F:metalloendopeptidase activity"/>
    <property type="evidence" value="ECO:0007669"/>
    <property type="project" value="InterPro"/>
</dbReference>
<evidence type="ECO:0000259" key="8">
    <source>
        <dbReference type="Pfam" id="PF01435"/>
    </source>
</evidence>
<protein>
    <recommendedName>
        <fullName evidence="8">Peptidase M48 domain-containing protein</fullName>
    </recommendedName>
</protein>
<evidence type="ECO:0000313" key="10">
    <source>
        <dbReference type="Proteomes" id="UP000004217"/>
    </source>
</evidence>
<dbReference type="PATRIC" id="fig|700597.3.peg.3"/>
<keyword evidence="1 6" id="KW-0645">Protease</keyword>
<dbReference type="GO" id="GO:0046872">
    <property type="term" value="F:metal ion binding"/>
    <property type="evidence" value="ECO:0007669"/>
    <property type="project" value="UniProtKB-KW"/>
</dbReference>
<feature type="domain" description="Peptidase M48" evidence="8">
    <location>
        <begin position="132"/>
        <end position="272"/>
    </location>
</feature>
<evidence type="ECO:0000256" key="1">
    <source>
        <dbReference type="ARBA" id="ARBA00022670"/>
    </source>
</evidence>
<accession>G2G3F4</accession>
<keyword evidence="7" id="KW-0812">Transmembrane</keyword>
<evidence type="ECO:0000256" key="6">
    <source>
        <dbReference type="RuleBase" id="RU003983"/>
    </source>
</evidence>
<keyword evidence="7" id="KW-0472">Membrane</keyword>
<comment type="similarity">
    <text evidence="6">Belongs to the peptidase M48 family.</text>
</comment>